<proteinExistence type="predicted"/>
<dbReference type="EMBL" id="FOAF01000001">
    <property type="protein sequence ID" value="SEK64992.1"/>
    <property type="molecule type" value="Genomic_DNA"/>
</dbReference>
<dbReference type="Proteomes" id="UP000199421">
    <property type="component" value="Unassembled WGS sequence"/>
</dbReference>
<dbReference type="RefSeq" id="WP_093318616.1">
    <property type="nucleotide sequence ID" value="NZ_FOAF01000001.1"/>
</dbReference>
<protein>
    <submittedName>
        <fullName evidence="1">Gluconate 2-dehydrogenase subunit 3</fullName>
    </submittedName>
</protein>
<dbReference type="STRING" id="407022.SAMN05661044_00807"/>
<evidence type="ECO:0000313" key="2">
    <source>
        <dbReference type="Proteomes" id="UP000199421"/>
    </source>
</evidence>
<dbReference type="OrthoDB" id="6385145at2"/>
<keyword evidence="2" id="KW-1185">Reference proteome</keyword>
<evidence type="ECO:0000313" key="1">
    <source>
        <dbReference type="EMBL" id="SEK64992.1"/>
    </source>
</evidence>
<name>A0A1H7ISV5_OLID1</name>
<organism evidence="1 2">
    <name type="scientific">Olivibacter domesticus</name>
    <name type="common">Pseudosphingobacterium domesticum</name>
    <dbReference type="NCBI Taxonomy" id="407022"/>
    <lineage>
        <taxon>Bacteria</taxon>
        <taxon>Pseudomonadati</taxon>
        <taxon>Bacteroidota</taxon>
        <taxon>Sphingobacteriia</taxon>
        <taxon>Sphingobacteriales</taxon>
        <taxon>Sphingobacteriaceae</taxon>
        <taxon>Olivibacter</taxon>
    </lineage>
</organism>
<dbReference type="AlphaFoldDB" id="A0A1H7ISV5"/>
<sequence length="189" mass="21196">MNRREALTRVAWIMGGTVIGANLFLEGCTRPASKDVESLFKEEQIDYLGDIAETILPKTSSPGAKEAGVGAFIPVMVRDCYTTEDQKIFLEGLSKLEETSKSKFSKTFQELSPEERTSLLTEIDKEAKDYAKNKKEGEPNHYFSMIKQLTLLGFFTSELGATKALRYVKIPGRYDGNFPYKKGDKAWAT</sequence>
<accession>A0A1H7ISV5</accession>
<dbReference type="InterPro" id="IPR027056">
    <property type="entry name" value="Gluconate_2DH_su3"/>
</dbReference>
<gene>
    <name evidence="1" type="ORF">SAMN05661044_00807</name>
</gene>
<reference evidence="2" key="1">
    <citation type="submission" date="2016-10" db="EMBL/GenBank/DDBJ databases">
        <authorList>
            <person name="Varghese N."/>
            <person name="Submissions S."/>
        </authorList>
    </citation>
    <scope>NUCLEOTIDE SEQUENCE [LARGE SCALE GENOMIC DNA]</scope>
    <source>
        <strain evidence="2">DSM 18733</strain>
    </source>
</reference>
<dbReference type="Pfam" id="PF13618">
    <property type="entry name" value="Gluconate_2-dh3"/>
    <property type="match status" value="1"/>
</dbReference>